<feature type="domain" description="Histone deacetylase" evidence="3">
    <location>
        <begin position="20"/>
        <end position="307"/>
    </location>
</feature>
<dbReference type="AlphaFoldDB" id="A0A5R9JB14"/>
<dbReference type="Pfam" id="PF00850">
    <property type="entry name" value="Hist_deacetyl"/>
    <property type="match status" value="1"/>
</dbReference>
<dbReference type="CDD" id="cd11599">
    <property type="entry name" value="HDAC_classII_2"/>
    <property type="match status" value="1"/>
</dbReference>
<dbReference type="SUPFAM" id="SSF52768">
    <property type="entry name" value="Arginase/deacetylase"/>
    <property type="match status" value="1"/>
</dbReference>
<evidence type="ECO:0000259" key="3">
    <source>
        <dbReference type="Pfam" id="PF00850"/>
    </source>
</evidence>
<keyword evidence="5" id="KW-1185">Reference proteome</keyword>
<evidence type="ECO:0000256" key="2">
    <source>
        <dbReference type="SAM" id="MobiDB-lite"/>
    </source>
</evidence>
<gene>
    <name evidence="4" type="ORF">FE263_16055</name>
</gene>
<dbReference type="PRINTS" id="PR01270">
    <property type="entry name" value="HDASUPER"/>
</dbReference>
<evidence type="ECO:0000256" key="1">
    <source>
        <dbReference type="ARBA" id="ARBA00005947"/>
    </source>
</evidence>
<dbReference type="GO" id="GO:0004407">
    <property type="term" value="F:histone deacetylase activity"/>
    <property type="evidence" value="ECO:0007669"/>
    <property type="project" value="TreeGrafter"/>
</dbReference>
<dbReference type="PANTHER" id="PTHR10625">
    <property type="entry name" value="HISTONE DEACETYLASE HDAC1-RELATED"/>
    <property type="match status" value="1"/>
</dbReference>
<reference evidence="4 5" key="1">
    <citation type="submission" date="2019-05" db="EMBL/GenBank/DDBJ databases">
        <authorList>
            <person name="Pankratov T."/>
            <person name="Grouzdev D."/>
        </authorList>
    </citation>
    <scope>NUCLEOTIDE SEQUENCE [LARGE SCALE GENOMIC DNA]</scope>
    <source>
        <strain evidence="4 5">KEBCLARHB70R</strain>
    </source>
</reference>
<feature type="region of interest" description="Disordered" evidence="2">
    <location>
        <begin position="1"/>
        <end position="24"/>
    </location>
</feature>
<proteinExistence type="inferred from homology"/>
<dbReference type="OrthoDB" id="9808367at2"/>
<organism evidence="4 5">
    <name type="scientific">Lichenicoccus roseus</name>
    <dbReference type="NCBI Taxonomy" id="2683649"/>
    <lineage>
        <taxon>Bacteria</taxon>
        <taxon>Pseudomonadati</taxon>
        <taxon>Pseudomonadota</taxon>
        <taxon>Alphaproteobacteria</taxon>
        <taxon>Acetobacterales</taxon>
        <taxon>Acetobacteraceae</taxon>
        <taxon>Lichenicoccus</taxon>
    </lineage>
</organism>
<name>A0A5R9JB14_9PROT</name>
<evidence type="ECO:0000313" key="5">
    <source>
        <dbReference type="Proteomes" id="UP000305654"/>
    </source>
</evidence>
<dbReference type="InterPro" id="IPR023696">
    <property type="entry name" value="Ureohydrolase_dom_sf"/>
</dbReference>
<dbReference type="Gene3D" id="3.40.800.20">
    <property type="entry name" value="Histone deacetylase domain"/>
    <property type="match status" value="1"/>
</dbReference>
<accession>A0A5R9JB14</accession>
<dbReference type="PANTHER" id="PTHR10625:SF10">
    <property type="entry name" value="HISTONE DEACETYLASE HDAC1"/>
    <property type="match status" value="1"/>
</dbReference>
<dbReference type="RefSeq" id="WP_138327056.1">
    <property type="nucleotide sequence ID" value="NZ_VCDI01000006.1"/>
</dbReference>
<dbReference type="InterPro" id="IPR023801">
    <property type="entry name" value="His_deacetylse_dom"/>
</dbReference>
<evidence type="ECO:0000313" key="4">
    <source>
        <dbReference type="EMBL" id="TLU71418.1"/>
    </source>
</evidence>
<comment type="similarity">
    <text evidence="1">Belongs to the histone deacetylase family.</text>
</comment>
<dbReference type="InterPro" id="IPR037138">
    <property type="entry name" value="His_deacetylse_dom_sf"/>
</dbReference>
<dbReference type="InterPro" id="IPR000286">
    <property type="entry name" value="HDACs"/>
</dbReference>
<dbReference type="EMBL" id="VCDI01000006">
    <property type="protein sequence ID" value="TLU71418.1"/>
    <property type="molecule type" value="Genomic_DNA"/>
</dbReference>
<dbReference type="Proteomes" id="UP000305654">
    <property type="component" value="Unassembled WGS sequence"/>
</dbReference>
<comment type="caution">
    <text evidence="4">The sequence shown here is derived from an EMBL/GenBank/DDBJ whole genome shotgun (WGS) entry which is preliminary data.</text>
</comment>
<protein>
    <submittedName>
        <fullName evidence="4">Histone deacetylase family protein</fullName>
    </submittedName>
</protein>
<dbReference type="GO" id="GO:0040029">
    <property type="term" value="P:epigenetic regulation of gene expression"/>
    <property type="evidence" value="ECO:0007669"/>
    <property type="project" value="TreeGrafter"/>
</dbReference>
<sequence length="310" mass="32908">MPVRLLTHPDCIGHDTGPGHPESPARLQAVWQALDHPDFAALHRHEAPRATEAQLRLAHSAAYVERLLAMRPAAPALQRLDADTLVSAGSIEAALRAAGAACAAVDAVMQGECEAAFAAVRPPGHHAEADQAMGFCLFSSAAIAALHARDRWGLQRIAIADFDVHHGNGTQAILQDDAGMFFASSHQSPCYPGTGAASEHGVANNVVNLPLAPGSGSQAFRRGWRDIVLPALEAFSPELLIVSAGFDAHRADPLAQLMLEVDDFRWITQELMAVADRRCGGRVVSLLEGGYDLDALAASSAAHVRALMRR</sequence>